<reference evidence="2" key="1">
    <citation type="journal article" date="2019" name="Int. J. Syst. Evol. Microbiol.">
        <title>The Global Catalogue of Microorganisms (GCM) 10K type strain sequencing project: providing services to taxonomists for standard genome sequencing and annotation.</title>
        <authorList>
            <consortium name="The Broad Institute Genomics Platform"/>
            <consortium name="The Broad Institute Genome Sequencing Center for Infectious Disease"/>
            <person name="Wu L."/>
            <person name="Ma J."/>
        </authorList>
    </citation>
    <scope>NUCLEOTIDE SEQUENCE [LARGE SCALE GENOMIC DNA]</scope>
    <source>
        <strain evidence="2">CCUG 61889</strain>
    </source>
</reference>
<dbReference type="Proteomes" id="UP001595752">
    <property type="component" value="Unassembled WGS sequence"/>
</dbReference>
<dbReference type="Pfam" id="PF26344">
    <property type="entry name" value="YuzC"/>
    <property type="match status" value="1"/>
</dbReference>
<evidence type="ECO:0008006" key="3">
    <source>
        <dbReference type="Google" id="ProtNLM"/>
    </source>
</evidence>
<dbReference type="RefSeq" id="WP_377914153.1">
    <property type="nucleotide sequence ID" value="NZ_JBHRZT010000032.1"/>
</dbReference>
<name>A0ABV8B1Q5_9BACI</name>
<gene>
    <name evidence="1" type="ORF">ACFOU2_08600</name>
</gene>
<comment type="caution">
    <text evidence="1">The sequence shown here is derived from an EMBL/GenBank/DDBJ whole genome shotgun (WGS) entry which is preliminary data.</text>
</comment>
<dbReference type="EMBL" id="JBHRZT010000032">
    <property type="protein sequence ID" value="MFC3883564.1"/>
    <property type="molecule type" value="Genomic_DNA"/>
</dbReference>
<accession>A0ABV8B1Q5</accession>
<proteinExistence type="predicted"/>
<evidence type="ECO:0000313" key="2">
    <source>
        <dbReference type="Proteomes" id="UP001595752"/>
    </source>
</evidence>
<dbReference type="InterPro" id="IPR058870">
    <property type="entry name" value="YuzC"/>
</dbReference>
<evidence type="ECO:0000313" key="1">
    <source>
        <dbReference type="EMBL" id="MFC3883564.1"/>
    </source>
</evidence>
<organism evidence="1 2">
    <name type="scientific">Bacillus songklensis</name>
    <dbReference type="NCBI Taxonomy" id="1069116"/>
    <lineage>
        <taxon>Bacteria</taxon>
        <taxon>Bacillati</taxon>
        <taxon>Bacillota</taxon>
        <taxon>Bacilli</taxon>
        <taxon>Bacillales</taxon>
        <taxon>Bacillaceae</taxon>
        <taxon>Bacillus</taxon>
    </lineage>
</organism>
<protein>
    <recommendedName>
        <fullName evidence="3">Spore coat protein</fullName>
    </recommendedName>
</protein>
<keyword evidence="2" id="KW-1185">Reference proteome</keyword>
<sequence length="146" mass="16741">MFHYPYYFHLQQLPPHGNYPCNQVIQQADYYSFPYYNVTAVPSRNGVRQYPDVDATLFTQSAISMQQLMKEASILLNKFAESKDFAYKVMSAAQKSNVKEVERLIKTTGIKSKVITTYNPDGITLKLSSKVGTSDCCHLTIVLRWR</sequence>